<proteinExistence type="predicted"/>
<name>A0A834EYJ6_9CHIR</name>
<sequence>MNQCHPQSTQYREKGRKKQPHTRSRVGVHGSAVPGKRAAWEAAPHARSRLRGTEVGSGGSAFAGPCRGGRPQRLRSPEPGTWHSQTLRPRTLLAAFCRRRGPRWVRVLGVSSLGSVPGHREEFDSASGLTGETDPGEGVCAALKSPGGGGGVFRQTHGTPVESEHRWAKGQRWGDPKSERPRPVTRRLE</sequence>
<reference evidence="2 3" key="1">
    <citation type="journal article" date="2020" name="Nature">
        <title>Six reference-quality genomes reveal evolution of bat adaptations.</title>
        <authorList>
            <person name="Jebb D."/>
            <person name="Huang Z."/>
            <person name="Pippel M."/>
            <person name="Hughes G.M."/>
            <person name="Lavrichenko K."/>
            <person name="Devanna P."/>
            <person name="Winkler S."/>
            <person name="Jermiin L.S."/>
            <person name="Skirmuntt E.C."/>
            <person name="Katzourakis A."/>
            <person name="Burkitt-Gray L."/>
            <person name="Ray D.A."/>
            <person name="Sullivan K.A.M."/>
            <person name="Roscito J.G."/>
            <person name="Kirilenko B.M."/>
            <person name="Davalos L.M."/>
            <person name="Corthals A.P."/>
            <person name="Power M.L."/>
            <person name="Jones G."/>
            <person name="Ransome R.D."/>
            <person name="Dechmann D.K.N."/>
            <person name="Locatelli A.G."/>
            <person name="Puechmaille S.J."/>
            <person name="Fedrigo O."/>
            <person name="Jarvis E.D."/>
            <person name="Hiller M."/>
            <person name="Vernes S.C."/>
            <person name="Myers E.W."/>
            <person name="Teeling E.C."/>
        </authorList>
    </citation>
    <scope>NUCLEOTIDE SEQUENCE [LARGE SCALE GENOMIC DNA]</scope>
    <source>
        <strain evidence="2">Bat1K_MPI-CBG_1</strain>
    </source>
</reference>
<evidence type="ECO:0000313" key="2">
    <source>
        <dbReference type="EMBL" id="KAF6131242.1"/>
    </source>
</evidence>
<feature type="compositionally biased region" description="Basic residues" evidence="1">
    <location>
        <begin position="14"/>
        <end position="26"/>
    </location>
</feature>
<dbReference type="Proteomes" id="UP000664940">
    <property type="component" value="Unassembled WGS sequence"/>
</dbReference>
<gene>
    <name evidence="2" type="ORF">HJG60_008102</name>
</gene>
<organism evidence="2 3">
    <name type="scientific">Phyllostomus discolor</name>
    <name type="common">pale spear-nosed bat</name>
    <dbReference type="NCBI Taxonomy" id="89673"/>
    <lineage>
        <taxon>Eukaryota</taxon>
        <taxon>Metazoa</taxon>
        <taxon>Chordata</taxon>
        <taxon>Craniata</taxon>
        <taxon>Vertebrata</taxon>
        <taxon>Euteleostomi</taxon>
        <taxon>Mammalia</taxon>
        <taxon>Eutheria</taxon>
        <taxon>Laurasiatheria</taxon>
        <taxon>Chiroptera</taxon>
        <taxon>Yangochiroptera</taxon>
        <taxon>Phyllostomidae</taxon>
        <taxon>Phyllostominae</taxon>
        <taxon>Phyllostomus</taxon>
    </lineage>
</organism>
<evidence type="ECO:0000256" key="1">
    <source>
        <dbReference type="SAM" id="MobiDB-lite"/>
    </source>
</evidence>
<feature type="compositionally biased region" description="Basic and acidic residues" evidence="1">
    <location>
        <begin position="162"/>
        <end position="189"/>
    </location>
</feature>
<feature type="compositionally biased region" description="Polar residues" evidence="1">
    <location>
        <begin position="1"/>
        <end position="10"/>
    </location>
</feature>
<accession>A0A834EYJ6</accession>
<dbReference type="EMBL" id="JABVXQ010000001">
    <property type="protein sequence ID" value="KAF6131242.1"/>
    <property type="molecule type" value="Genomic_DNA"/>
</dbReference>
<dbReference type="AlphaFoldDB" id="A0A834EYJ6"/>
<comment type="caution">
    <text evidence="2">The sequence shown here is derived from an EMBL/GenBank/DDBJ whole genome shotgun (WGS) entry which is preliminary data.</text>
</comment>
<feature type="region of interest" description="Disordered" evidence="1">
    <location>
        <begin position="1"/>
        <end position="86"/>
    </location>
</feature>
<feature type="region of interest" description="Disordered" evidence="1">
    <location>
        <begin position="144"/>
        <end position="189"/>
    </location>
</feature>
<protein>
    <submittedName>
        <fullName evidence="2">Uncharacterized protein</fullName>
    </submittedName>
</protein>
<evidence type="ECO:0000313" key="3">
    <source>
        <dbReference type="Proteomes" id="UP000664940"/>
    </source>
</evidence>